<comment type="caution">
    <text evidence="2">The sequence shown here is derived from an EMBL/GenBank/DDBJ whole genome shotgun (WGS) entry which is preliminary data.</text>
</comment>
<dbReference type="Proteomes" id="UP000622245">
    <property type="component" value="Unassembled WGS sequence"/>
</dbReference>
<dbReference type="InterPro" id="IPR037401">
    <property type="entry name" value="SnoaL-like"/>
</dbReference>
<evidence type="ECO:0000313" key="2">
    <source>
        <dbReference type="EMBL" id="MBM0276004.1"/>
    </source>
</evidence>
<accession>A0ABS1YF07</accession>
<feature type="domain" description="SnoaL-like" evidence="1">
    <location>
        <begin position="17"/>
        <end position="121"/>
    </location>
</feature>
<dbReference type="SUPFAM" id="SSF54427">
    <property type="entry name" value="NTF2-like"/>
    <property type="match status" value="1"/>
</dbReference>
<reference evidence="2 3" key="1">
    <citation type="submission" date="2021-01" db="EMBL/GenBank/DDBJ databases">
        <title>Draft genome sequence of Micromonospora sp. strain STR1s_6.</title>
        <authorList>
            <person name="Karlyshev A."/>
            <person name="Jawad R."/>
        </authorList>
    </citation>
    <scope>NUCLEOTIDE SEQUENCE [LARGE SCALE GENOMIC DNA]</scope>
    <source>
        <strain evidence="2 3">STR1S-6</strain>
    </source>
</reference>
<name>A0ABS1YF07_9ACTN</name>
<evidence type="ECO:0000313" key="3">
    <source>
        <dbReference type="Proteomes" id="UP000622245"/>
    </source>
</evidence>
<protein>
    <submittedName>
        <fullName evidence="2">Nuclear transport factor 2 family protein</fullName>
    </submittedName>
</protein>
<keyword evidence="3" id="KW-1185">Reference proteome</keyword>
<dbReference type="EMBL" id="JAEVHL010000040">
    <property type="protein sequence ID" value="MBM0276004.1"/>
    <property type="molecule type" value="Genomic_DNA"/>
</dbReference>
<dbReference type="Gene3D" id="3.10.450.50">
    <property type="match status" value="1"/>
</dbReference>
<dbReference type="RefSeq" id="WP_203148362.1">
    <property type="nucleotide sequence ID" value="NZ_JAEVHL010000040.1"/>
</dbReference>
<proteinExistence type="predicted"/>
<organism evidence="2 3">
    <name type="scientific">Micromonospora tarensis</name>
    <dbReference type="NCBI Taxonomy" id="2806100"/>
    <lineage>
        <taxon>Bacteria</taxon>
        <taxon>Bacillati</taxon>
        <taxon>Actinomycetota</taxon>
        <taxon>Actinomycetes</taxon>
        <taxon>Micromonosporales</taxon>
        <taxon>Micromonosporaceae</taxon>
        <taxon>Micromonospora</taxon>
    </lineage>
</organism>
<dbReference type="InterPro" id="IPR032710">
    <property type="entry name" value="NTF2-like_dom_sf"/>
</dbReference>
<sequence>MALFHLFVRTAVVPFLYHQVSAGRYWVVLAICTRDVRNSAAGDSALGGARTGRVDYRRWFDRMFRLTRSIRPRADSVRVEGSPRRATVTVHWTDHVYAHDGRLFVNRGIHRLRLSWGFISEVHQDWDEDMVRDACRHAADLGYREALAPPIAH</sequence>
<dbReference type="Pfam" id="PF12680">
    <property type="entry name" value="SnoaL_2"/>
    <property type="match status" value="1"/>
</dbReference>
<gene>
    <name evidence="2" type="ORF">JM949_11425</name>
</gene>
<evidence type="ECO:0000259" key="1">
    <source>
        <dbReference type="Pfam" id="PF12680"/>
    </source>
</evidence>